<dbReference type="SUPFAM" id="SSF52058">
    <property type="entry name" value="L domain-like"/>
    <property type="match status" value="1"/>
</dbReference>
<dbReference type="Gene3D" id="3.30.200.20">
    <property type="entry name" value="Phosphorylase Kinase, domain 1"/>
    <property type="match status" value="1"/>
</dbReference>
<dbReference type="PROSITE" id="PS00108">
    <property type="entry name" value="PROTEIN_KINASE_ST"/>
    <property type="match status" value="1"/>
</dbReference>
<evidence type="ECO:0000256" key="1">
    <source>
        <dbReference type="ARBA" id="ARBA00004162"/>
    </source>
</evidence>
<keyword evidence="6" id="KW-0732">Signal</keyword>
<feature type="domain" description="Protein kinase" evidence="16">
    <location>
        <begin position="209"/>
        <end position="427"/>
    </location>
</feature>
<proteinExistence type="inferred from homology"/>
<keyword evidence="9" id="KW-0418">Kinase</keyword>
<dbReference type="PANTHER" id="PTHR45631:SF114">
    <property type="entry name" value="OS05G0525800 PROTEIN"/>
    <property type="match status" value="1"/>
</dbReference>
<dbReference type="PROSITE" id="PS00107">
    <property type="entry name" value="PROTEIN_KINASE_ATP"/>
    <property type="match status" value="1"/>
</dbReference>
<dbReference type="AlphaFoldDB" id="A0A0A8YSR4"/>
<name>A0A0A8YSR4_ARUDO</name>
<dbReference type="Pfam" id="PF13855">
    <property type="entry name" value="LRR_8"/>
    <property type="match status" value="1"/>
</dbReference>
<dbReference type="InterPro" id="IPR017441">
    <property type="entry name" value="Protein_kinase_ATP_BS"/>
</dbReference>
<evidence type="ECO:0000256" key="10">
    <source>
        <dbReference type="ARBA" id="ARBA00022840"/>
    </source>
</evidence>
<evidence type="ECO:0000256" key="15">
    <source>
        <dbReference type="SAM" id="Phobius"/>
    </source>
</evidence>
<sequence>MAIKAKYKVQRNWMGDPCVPKTLAWDGLTCSYAVSSPPRITGVNMSFWDLNSDISSSFANLKAIQFVDLSHNNLTGSIPDSLSQLPSVTVLDFTGNQLSGSIPPGLLKRTQDGSLHLRYGNNPNLCTNANSCQTTAKGKVSKLAVYIAAPVVLVLVIISVVVLLLWLLRRKKQGSTSHSVMPIGDGYTHSSLRLENRQFTYEELKMITNNFQRVLGRGGFGLVYDGFLEDGTQVAVKLRSESSDQGVKEFLAEAQILTRIHHRNLVSMIGYCRDGEYMALVYEYMSEGTLQEHIAGNGHNGRYLTWRQRLRIALESAQGLEYLHRGWNPPLIHKDVKATNILLNSQLEAKIADFGLSKAFNRDNNTHASVTDTIFGTHDYVDLEYYVGPSAGRTVVLPMSVPGSVANTHFTHRMISQTIQRALLPLE</sequence>
<keyword evidence="5 15" id="KW-0812">Transmembrane</keyword>
<evidence type="ECO:0000256" key="13">
    <source>
        <dbReference type="PROSITE-ProRule" id="PRU10141"/>
    </source>
</evidence>
<keyword evidence="8 13" id="KW-0547">Nucleotide-binding</keyword>
<dbReference type="InterPro" id="IPR032675">
    <property type="entry name" value="LRR_dom_sf"/>
</dbReference>
<keyword evidence="12 15" id="KW-0472">Membrane</keyword>
<evidence type="ECO:0000256" key="9">
    <source>
        <dbReference type="ARBA" id="ARBA00022777"/>
    </source>
</evidence>
<comment type="similarity">
    <text evidence="14">Belongs to the protein kinase superfamily.</text>
</comment>
<dbReference type="EMBL" id="GBRH01272318">
    <property type="protein sequence ID" value="JAD25577.1"/>
    <property type="molecule type" value="Transcribed_RNA"/>
</dbReference>
<dbReference type="PANTHER" id="PTHR45631">
    <property type="entry name" value="OS07G0107800 PROTEIN-RELATED"/>
    <property type="match status" value="1"/>
</dbReference>
<reference evidence="17" key="1">
    <citation type="submission" date="2014-09" db="EMBL/GenBank/DDBJ databases">
        <authorList>
            <person name="Magalhaes I.L.F."/>
            <person name="Oliveira U."/>
            <person name="Santos F.R."/>
            <person name="Vidigal T.H.D.A."/>
            <person name="Brescovit A.D."/>
            <person name="Santos A.J."/>
        </authorList>
    </citation>
    <scope>NUCLEOTIDE SEQUENCE</scope>
    <source>
        <tissue evidence="17">Shoot tissue taken approximately 20 cm above the soil surface</tissue>
    </source>
</reference>
<comment type="subcellular location">
    <subcellularLocation>
        <location evidence="1">Cell membrane</location>
        <topology evidence="1">Single-pass membrane protein</topology>
    </subcellularLocation>
</comment>
<dbReference type="Gene3D" id="3.80.10.10">
    <property type="entry name" value="Ribonuclease Inhibitor"/>
    <property type="match status" value="1"/>
</dbReference>
<keyword evidence="11 15" id="KW-1133">Transmembrane helix</keyword>
<evidence type="ECO:0000256" key="12">
    <source>
        <dbReference type="ARBA" id="ARBA00023136"/>
    </source>
</evidence>
<dbReference type="GO" id="GO:0005886">
    <property type="term" value="C:plasma membrane"/>
    <property type="evidence" value="ECO:0007669"/>
    <property type="project" value="UniProtKB-SubCell"/>
</dbReference>
<evidence type="ECO:0000256" key="7">
    <source>
        <dbReference type="ARBA" id="ARBA00022737"/>
    </source>
</evidence>
<keyword evidence="7" id="KW-0677">Repeat</keyword>
<evidence type="ECO:0000256" key="4">
    <source>
        <dbReference type="ARBA" id="ARBA00022679"/>
    </source>
</evidence>
<dbReference type="InterPro" id="IPR008271">
    <property type="entry name" value="Ser/Thr_kinase_AS"/>
</dbReference>
<evidence type="ECO:0000313" key="17">
    <source>
        <dbReference type="EMBL" id="JAD25577.1"/>
    </source>
</evidence>
<keyword evidence="2 14" id="KW-0723">Serine/threonine-protein kinase</keyword>
<organism evidence="17">
    <name type="scientific">Arundo donax</name>
    <name type="common">Giant reed</name>
    <name type="synonym">Donax arundinaceus</name>
    <dbReference type="NCBI Taxonomy" id="35708"/>
    <lineage>
        <taxon>Eukaryota</taxon>
        <taxon>Viridiplantae</taxon>
        <taxon>Streptophyta</taxon>
        <taxon>Embryophyta</taxon>
        <taxon>Tracheophyta</taxon>
        <taxon>Spermatophyta</taxon>
        <taxon>Magnoliopsida</taxon>
        <taxon>Liliopsida</taxon>
        <taxon>Poales</taxon>
        <taxon>Poaceae</taxon>
        <taxon>PACMAD clade</taxon>
        <taxon>Arundinoideae</taxon>
        <taxon>Arundineae</taxon>
        <taxon>Arundo</taxon>
    </lineage>
</organism>
<dbReference type="Pfam" id="PF07714">
    <property type="entry name" value="PK_Tyr_Ser-Thr"/>
    <property type="match status" value="1"/>
</dbReference>
<feature type="binding site" evidence="13">
    <location>
        <position position="237"/>
    </location>
    <ligand>
        <name>ATP</name>
        <dbReference type="ChEBI" id="CHEBI:30616"/>
    </ligand>
</feature>
<dbReference type="FunFam" id="3.80.10.10:FF:000129">
    <property type="entry name" value="Leucine-rich repeat receptor-like kinase"/>
    <property type="match status" value="1"/>
</dbReference>
<keyword evidence="3" id="KW-0433">Leucine-rich repeat</keyword>
<dbReference type="PROSITE" id="PS50011">
    <property type="entry name" value="PROTEIN_KINASE_DOM"/>
    <property type="match status" value="1"/>
</dbReference>
<dbReference type="InterPro" id="IPR001611">
    <property type="entry name" value="Leu-rich_rpt"/>
</dbReference>
<protein>
    <recommendedName>
        <fullName evidence="16">Protein kinase domain-containing protein</fullName>
    </recommendedName>
</protein>
<evidence type="ECO:0000256" key="8">
    <source>
        <dbReference type="ARBA" id="ARBA00022741"/>
    </source>
</evidence>
<reference evidence="17" key="2">
    <citation type="journal article" date="2015" name="Data Brief">
        <title>Shoot transcriptome of the giant reed, Arundo donax.</title>
        <authorList>
            <person name="Barrero R.A."/>
            <person name="Guerrero F.D."/>
            <person name="Moolhuijzen P."/>
            <person name="Goolsby J.A."/>
            <person name="Tidwell J."/>
            <person name="Bellgard S.E."/>
            <person name="Bellgard M.I."/>
        </authorList>
    </citation>
    <scope>NUCLEOTIDE SEQUENCE</scope>
    <source>
        <tissue evidence="17">Shoot tissue taken approximately 20 cm above the soil surface</tissue>
    </source>
</reference>
<dbReference type="SUPFAM" id="SSF56112">
    <property type="entry name" value="Protein kinase-like (PK-like)"/>
    <property type="match status" value="1"/>
</dbReference>
<dbReference type="Gene3D" id="1.10.510.10">
    <property type="entry name" value="Transferase(Phosphotransferase) domain 1"/>
    <property type="match status" value="1"/>
</dbReference>
<dbReference type="FunFam" id="3.30.200.20:FF:000394">
    <property type="entry name" value="Leucine-rich repeat receptor-like protein kinase"/>
    <property type="match status" value="1"/>
</dbReference>
<evidence type="ECO:0000256" key="11">
    <source>
        <dbReference type="ARBA" id="ARBA00022989"/>
    </source>
</evidence>
<dbReference type="SMART" id="SM00220">
    <property type="entry name" value="S_TKc"/>
    <property type="match status" value="1"/>
</dbReference>
<dbReference type="InterPro" id="IPR001245">
    <property type="entry name" value="Ser-Thr/Tyr_kinase_cat_dom"/>
</dbReference>
<evidence type="ECO:0000259" key="16">
    <source>
        <dbReference type="PROSITE" id="PS50011"/>
    </source>
</evidence>
<evidence type="ECO:0000256" key="6">
    <source>
        <dbReference type="ARBA" id="ARBA00022729"/>
    </source>
</evidence>
<dbReference type="GO" id="GO:0004674">
    <property type="term" value="F:protein serine/threonine kinase activity"/>
    <property type="evidence" value="ECO:0007669"/>
    <property type="project" value="UniProtKB-KW"/>
</dbReference>
<dbReference type="InterPro" id="IPR011009">
    <property type="entry name" value="Kinase-like_dom_sf"/>
</dbReference>
<keyword evidence="4" id="KW-0808">Transferase</keyword>
<evidence type="ECO:0000256" key="5">
    <source>
        <dbReference type="ARBA" id="ARBA00022692"/>
    </source>
</evidence>
<dbReference type="InterPro" id="IPR000719">
    <property type="entry name" value="Prot_kinase_dom"/>
</dbReference>
<dbReference type="GO" id="GO:0005524">
    <property type="term" value="F:ATP binding"/>
    <property type="evidence" value="ECO:0007669"/>
    <property type="project" value="UniProtKB-UniRule"/>
</dbReference>
<accession>A0A0A8YSR4</accession>
<evidence type="ECO:0000256" key="3">
    <source>
        <dbReference type="ARBA" id="ARBA00022614"/>
    </source>
</evidence>
<feature type="transmembrane region" description="Helical" evidence="15">
    <location>
        <begin position="143"/>
        <end position="168"/>
    </location>
</feature>
<evidence type="ECO:0000256" key="2">
    <source>
        <dbReference type="ARBA" id="ARBA00022527"/>
    </source>
</evidence>
<keyword evidence="10 13" id="KW-0067">ATP-binding</keyword>
<evidence type="ECO:0000256" key="14">
    <source>
        <dbReference type="RuleBase" id="RU000304"/>
    </source>
</evidence>